<name>A0A8S9NAX7_BRACR</name>
<evidence type="ECO:0000313" key="2">
    <source>
        <dbReference type="Proteomes" id="UP000712600"/>
    </source>
</evidence>
<evidence type="ECO:0000313" key="1">
    <source>
        <dbReference type="EMBL" id="KAF3489830.1"/>
    </source>
</evidence>
<comment type="caution">
    <text evidence="1">The sequence shown here is derived from an EMBL/GenBank/DDBJ whole genome shotgun (WGS) entry which is preliminary data.</text>
</comment>
<gene>
    <name evidence="1" type="ORF">F2Q69_00055154</name>
</gene>
<sequence length="101" mass="11892">MKFAFLHVRESFVFLWKIDFMENVEGEEKEEEHKEKDKIGLHLVAMNRNNEHAIEAMGFAQQKLVQSKFSTARSLDVKAKGMKMTFMTFHEPLIISHMFTN</sequence>
<dbReference type="Proteomes" id="UP000712600">
    <property type="component" value="Unassembled WGS sequence"/>
</dbReference>
<dbReference type="AlphaFoldDB" id="A0A8S9NAX7"/>
<accession>A0A8S9NAX7</accession>
<reference evidence="1" key="1">
    <citation type="submission" date="2019-12" db="EMBL/GenBank/DDBJ databases">
        <title>Genome sequencing and annotation of Brassica cretica.</title>
        <authorList>
            <person name="Studholme D.J."/>
            <person name="Sarris P."/>
        </authorList>
    </citation>
    <scope>NUCLEOTIDE SEQUENCE</scope>
    <source>
        <strain evidence="1">PFS-109/04</strain>
        <tissue evidence="1">Leaf</tissue>
    </source>
</reference>
<proteinExistence type="predicted"/>
<organism evidence="1 2">
    <name type="scientific">Brassica cretica</name>
    <name type="common">Mustard</name>
    <dbReference type="NCBI Taxonomy" id="69181"/>
    <lineage>
        <taxon>Eukaryota</taxon>
        <taxon>Viridiplantae</taxon>
        <taxon>Streptophyta</taxon>
        <taxon>Embryophyta</taxon>
        <taxon>Tracheophyta</taxon>
        <taxon>Spermatophyta</taxon>
        <taxon>Magnoliopsida</taxon>
        <taxon>eudicotyledons</taxon>
        <taxon>Gunneridae</taxon>
        <taxon>Pentapetalae</taxon>
        <taxon>rosids</taxon>
        <taxon>malvids</taxon>
        <taxon>Brassicales</taxon>
        <taxon>Brassicaceae</taxon>
        <taxon>Brassiceae</taxon>
        <taxon>Brassica</taxon>
    </lineage>
</organism>
<protein>
    <submittedName>
        <fullName evidence="1">Uncharacterized protein</fullName>
    </submittedName>
</protein>
<dbReference type="EMBL" id="QGKX02002183">
    <property type="protein sequence ID" value="KAF3489830.1"/>
    <property type="molecule type" value="Genomic_DNA"/>
</dbReference>